<dbReference type="EMBL" id="JACGCI010000227">
    <property type="protein sequence ID" value="KAF6741627.1"/>
    <property type="molecule type" value="Genomic_DNA"/>
</dbReference>
<evidence type="ECO:0000313" key="2">
    <source>
        <dbReference type="Proteomes" id="UP000521943"/>
    </source>
</evidence>
<keyword evidence="2" id="KW-1185">Reference proteome</keyword>
<protein>
    <submittedName>
        <fullName evidence="1">Uncharacterized protein</fullName>
    </submittedName>
</protein>
<organism evidence="1 2">
    <name type="scientific">Ephemerocybe angulata</name>
    <dbReference type="NCBI Taxonomy" id="980116"/>
    <lineage>
        <taxon>Eukaryota</taxon>
        <taxon>Fungi</taxon>
        <taxon>Dikarya</taxon>
        <taxon>Basidiomycota</taxon>
        <taxon>Agaricomycotina</taxon>
        <taxon>Agaricomycetes</taxon>
        <taxon>Agaricomycetidae</taxon>
        <taxon>Agaricales</taxon>
        <taxon>Agaricineae</taxon>
        <taxon>Psathyrellaceae</taxon>
        <taxon>Ephemerocybe</taxon>
    </lineage>
</organism>
<gene>
    <name evidence="1" type="ORF">DFP72DRAFT_795027</name>
</gene>
<dbReference type="OrthoDB" id="2742740at2759"/>
<comment type="caution">
    <text evidence="1">The sequence shown here is derived from an EMBL/GenBank/DDBJ whole genome shotgun (WGS) entry which is preliminary data.</text>
</comment>
<sequence length="165" mass="18460">LTELQHALDFINALKAASLDKSGLDPSVIEQLRQPIESILDIDNPDDPDLRISLEVYLATGNASEATYNKIKASIEKRTPEVQLYTLDRLKRKIGKLTGLIPLVNDMCVNSCMAYTGPFAKKDKCQYCSEKRYDGSGNGRQHFYTIPVGPQIQAYYANPEMAENM</sequence>
<feature type="non-terminal residue" evidence="1">
    <location>
        <position position="1"/>
    </location>
</feature>
<accession>A0A8H6H8W7</accession>
<proteinExistence type="predicted"/>
<dbReference type="Proteomes" id="UP000521943">
    <property type="component" value="Unassembled WGS sequence"/>
</dbReference>
<dbReference type="AlphaFoldDB" id="A0A8H6H8W7"/>
<reference evidence="1 2" key="1">
    <citation type="submission" date="2020-07" db="EMBL/GenBank/DDBJ databases">
        <title>Comparative genomics of pyrophilous fungi reveals a link between fire events and developmental genes.</title>
        <authorList>
            <consortium name="DOE Joint Genome Institute"/>
            <person name="Steindorff A.S."/>
            <person name="Carver A."/>
            <person name="Calhoun S."/>
            <person name="Stillman K."/>
            <person name="Liu H."/>
            <person name="Lipzen A."/>
            <person name="Pangilinan J."/>
            <person name="Labutti K."/>
            <person name="Bruns T.D."/>
            <person name="Grigoriev I.V."/>
        </authorList>
    </citation>
    <scope>NUCLEOTIDE SEQUENCE [LARGE SCALE GENOMIC DNA]</scope>
    <source>
        <strain evidence="1 2">CBS 144469</strain>
    </source>
</reference>
<evidence type="ECO:0000313" key="1">
    <source>
        <dbReference type="EMBL" id="KAF6741627.1"/>
    </source>
</evidence>
<feature type="non-terminal residue" evidence="1">
    <location>
        <position position="165"/>
    </location>
</feature>
<name>A0A8H6H8W7_9AGAR</name>